<evidence type="ECO:0000313" key="1">
    <source>
        <dbReference type="EMBL" id="KOF91071.1"/>
    </source>
</evidence>
<organism evidence="1">
    <name type="scientific">Octopus bimaculoides</name>
    <name type="common">California two-spotted octopus</name>
    <dbReference type="NCBI Taxonomy" id="37653"/>
    <lineage>
        <taxon>Eukaryota</taxon>
        <taxon>Metazoa</taxon>
        <taxon>Spiralia</taxon>
        <taxon>Lophotrochozoa</taxon>
        <taxon>Mollusca</taxon>
        <taxon>Cephalopoda</taxon>
        <taxon>Coleoidea</taxon>
        <taxon>Octopodiformes</taxon>
        <taxon>Octopoda</taxon>
        <taxon>Incirrata</taxon>
        <taxon>Octopodidae</taxon>
        <taxon>Octopus</taxon>
    </lineage>
</organism>
<dbReference type="AlphaFoldDB" id="A0A0L8HPB3"/>
<protein>
    <submittedName>
        <fullName evidence="1">Uncharacterized protein</fullName>
    </submittedName>
</protein>
<accession>A0A0L8HPB3</accession>
<dbReference type="EMBL" id="KQ417620">
    <property type="protein sequence ID" value="KOF91071.1"/>
    <property type="molecule type" value="Genomic_DNA"/>
</dbReference>
<name>A0A0L8HPB3_OCTBM</name>
<sequence>MYSIVHADWHYTFSSLHFCLVFINPFHSKHVLLPCSITLALCNLPFTLRKKKKIVATRGSNSLNLVHSILTLLSVHTSLLLIKSPTFSRKTLGRVQCLFLLLTIPAPLSHSKTTFSIVLPMTPLHFLSLYQAQSCP</sequence>
<gene>
    <name evidence="1" type="ORF">OCBIM_22009833mg</name>
</gene>
<reference evidence="1" key="1">
    <citation type="submission" date="2015-07" db="EMBL/GenBank/DDBJ databases">
        <title>MeaNS - Measles Nucleotide Surveillance Program.</title>
        <authorList>
            <person name="Tran T."/>
            <person name="Druce J."/>
        </authorList>
    </citation>
    <scope>NUCLEOTIDE SEQUENCE</scope>
    <source>
        <strain evidence="1">UCB-OBI-ISO-001</strain>
        <tissue evidence="1">Gonad</tissue>
    </source>
</reference>
<proteinExistence type="predicted"/>